<reference evidence="1 2" key="1">
    <citation type="submission" date="2016-01" db="EMBL/GenBank/DDBJ databases">
        <title>Genome Sequences of Twelve Sporeforming Bacillus Species Isolated from Foods.</title>
        <authorList>
            <person name="Berendsen E.M."/>
            <person name="Wells-Bennik M.H."/>
            <person name="Krawcyk A.O."/>
            <person name="De Jong A."/>
            <person name="Holsappel S."/>
            <person name="Eijlander R.T."/>
            <person name="Kuipers O.P."/>
        </authorList>
    </citation>
    <scope>NUCLEOTIDE SEQUENCE [LARGE SCALE GENOMIC DNA]</scope>
    <source>
        <strain evidence="1 2">B4099</strain>
    </source>
</reference>
<name>A0A150JNZ1_HEYCO</name>
<accession>A0A150JNZ1</accession>
<proteinExistence type="predicted"/>
<dbReference type="Proteomes" id="UP000075304">
    <property type="component" value="Unassembled WGS sequence"/>
</dbReference>
<protein>
    <recommendedName>
        <fullName evidence="3">NERD domain-containing protein</fullName>
    </recommendedName>
</protein>
<dbReference type="EMBL" id="LQYI01000195">
    <property type="protein sequence ID" value="KYC58962.1"/>
    <property type="molecule type" value="Genomic_DNA"/>
</dbReference>
<gene>
    <name evidence="1" type="ORF">B4099_2578</name>
</gene>
<evidence type="ECO:0000313" key="2">
    <source>
        <dbReference type="Proteomes" id="UP000075304"/>
    </source>
</evidence>
<comment type="caution">
    <text evidence="1">The sequence shown here is derived from an EMBL/GenBank/DDBJ whole genome shotgun (WGS) entry which is preliminary data.</text>
</comment>
<dbReference type="AlphaFoldDB" id="A0A150JNZ1"/>
<dbReference type="RefSeq" id="WP_061575925.1">
    <property type="nucleotide sequence ID" value="NZ_LQYI01000195.1"/>
</dbReference>
<evidence type="ECO:0000313" key="1">
    <source>
        <dbReference type="EMBL" id="KYC58962.1"/>
    </source>
</evidence>
<dbReference type="PATRIC" id="fig|1398.25.peg.2369"/>
<organism evidence="1 2">
    <name type="scientific">Heyndrickxia coagulans</name>
    <name type="common">Weizmannia coagulans</name>
    <dbReference type="NCBI Taxonomy" id="1398"/>
    <lineage>
        <taxon>Bacteria</taxon>
        <taxon>Bacillati</taxon>
        <taxon>Bacillota</taxon>
        <taxon>Bacilli</taxon>
        <taxon>Bacillales</taxon>
        <taxon>Bacillaceae</taxon>
        <taxon>Heyndrickxia</taxon>
    </lineage>
</organism>
<evidence type="ECO:0008006" key="3">
    <source>
        <dbReference type="Google" id="ProtNLM"/>
    </source>
</evidence>
<sequence>MGQLLKMQDFVSRYETDLIRYTNQFIRLKKQQWEKFRENWENGPEEEEEAPAPEESRQVLSRMKHWLKRKDTAEIEEQAAPVSPSPPGELDFTPQLAFLPETEDQLKKLFLDQLFRFQLKWASSTLLQQSEIPAVLYFDPDLKYFLQRFPDTFLLMYRPVFSFKKAVLEMEHLLISPMAVWCIAFVEKEKDAVFFGSNGRFWKKRTARNEEKILNPAIALARTEKIVRSILKRHDITFPVERALICRNGFIQWPDAPDGLHILDKRPHAEWFRHQRNLRSPFKYMQLKAAQVLLNECLATNTCSGNSGAARGGGGE</sequence>